<sequence length="430" mass="47246">MTAARRPRLAKRRRMRGFTQESLAAALGADRSTVARWERGQCDPQPYHRSKLCELLQISPDELDELLTIDAAGMQVHASPAQRRVLQGRVIAATVVTPDVGSDELEDMNRRELLRLLSIAGTLVAMPNPVTDEHADDSEHISQYEQLNSHLWQVYALSESKRTVYPVVRQQLDLLTGSLHRAHSSAAHKRLCVATGDLLQLAGEIFFDSNRYTDAAHCYKLAADASKEGDAFDLWACALARHAYLGLYERRFEDVTPILEGAARVARRGDGQLSTRHWVAAVQAEAYAGLGDLDACQRALDEAEQVKALTKPVMPGGWLRFDGSRLAEERGTCYAALGRADLASEALAKALDTATSPRRRGSILADLAALGVQTRDLDRVLNYGGQAIELAEQTRSSGYIGRKLQGLRTQLAPLSSDNRAAQLSDRIAQL</sequence>
<dbReference type="SUPFAM" id="SSF47413">
    <property type="entry name" value="lambda repressor-like DNA-binding domains"/>
    <property type="match status" value="1"/>
</dbReference>
<organism evidence="2 3">
    <name type="scientific">Actinoallomurus vinaceus</name>
    <dbReference type="NCBI Taxonomy" id="1080074"/>
    <lineage>
        <taxon>Bacteria</taxon>
        <taxon>Bacillati</taxon>
        <taxon>Actinomycetota</taxon>
        <taxon>Actinomycetes</taxon>
        <taxon>Streptosporangiales</taxon>
        <taxon>Thermomonosporaceae</taxon>
        <taxon>Actinoallomurus</taxon>
    </lineage>
</organism>
<dbReference type="InterPro" id="IPR010982">
    <property type="entry name" value="Lambda_DNA-bd_dom_sf"/>
</dbReference>
<dbReference type="Gene3D" id="1.25.40.10">
    <property type="entry name" value="Tetratricopeptide repeat domain"/>
    <property type="match status" value="1"/>
</dbReference>
<reference evidence="3" key="1">
    <citation type="journal article" date="2019" name="Int. J. Syst. Evol. Microbiol.">
        <title>The Global Catalogue of Microorganisms (GCM) 10K type strain sequencing project: providing services to taxonomists for standard genome sequencing and annotation.</title>
        <authorList>
            <consortium name="The Broad Institute Genomics Platform"/>
            <consortium name="The Broad Institute Genome Sequencing Center for Infectious Disease"/>
            <person name="Wu L."/>
            <person name="Ma J."/>
        </authorList>
    </citation>
    <scope>NUCLEOTIDE SEQUENCE [LARGE SCALE GENOMIC DNA]</scope>
    <source>
        <strain evidence="3">JCM 17939</strain>
    </source>
</reference>
<dbReference type="Proteomes" id="UP001501442">
    <property type="component" value="Unassembled WGS sequence"/>
</dbReference>
<dbReference type="PROSITE" id="PS50943">
    <property type="entry name" value="HTH_CROC1"/>
    <property type="match status" value="1"/>
</dbReference>
<dbReference type="Pfam" id="PF01381">
    <property type="entry name" value="HTH_3"/>
    <property type="match status" value="1"/>
</dbReference>
<dbReference type="Gene3D" id="1.10.260.40">
    <property type="entry name" value="lambda repressor-like DNA-binding domains"/>
    <property type="match status" value="1"/>
</dbReference>
<comment type="caution">
    <text evidence="2">The sequence shown here is derived from an EMBL/GenBank/DDBJ whole genome shotgun (WGS) entry which is preliminary data.</text>
</comment>
<proteinExistence type="predicted"/>
<protein>
    <submittedName>
        <fullName evidence="2">Helix-turn-helix transcriptional regulator</fullName>
    </submittedName>
</protein>
<evidence type="ECO:0000313" key="3">
    <source>
        <dbReference type="Proteomes" id="UP001501442"/>
    </source>
</evidence>
<gene>
    <name evidence="2" type="ORF">GCM10023196_087990</name>
</gene>
<name>A0ABP8UP45_9ACTN</name>
<evidence type="ECO:0000259" key="1">
    <source>
        <dbReference type="PROSITE" id="PS50943"/>
    </source>
</evidence>
<dbReference type="InterPro" id="IPR011990">
    <property type="entry name" value="TPR-like_helical_dom_sf"/>
</dbReference>
<dbReference type="CDD" id="cd00093">
    <property type="entry name" value="HTH_XRE"/>
    <property type="match status" value="1"/>
</dbReference>
<keyword evidence="3" id="KW-1185">Reference proteome</keyword>
<evidence type="ECO:0000313" key="2">
    <source>
        <dbReference type="EMBL" id="GAA4636802.1"/>
    </source>
</evidence>
<feature type="domain" description="HTH cro/C1-type" evidence="1">
    <location>
        <begin position="9"/>
        <end position="63"/>
    </location>
</feature>
<dbReference type="InterPro" id="IPR001387">
    <property type="entry name" value="Cro/C1-type_HTH"/>
</dbReference>
<dbReference type="SUPFAM" id="SSF48452">
    <property type="entry name" value="TPR-like"/>
    <property type="match status" value="1"/>
</dbReference>
<dbReference type="EMBL" id="BAABHK010000018">
    <property type="protein sequence ID" value="GAA4636802.1"/>
    <property type="molecule type" value="Genomic_DNA"/>
</dbReference>
<dbReference type="RefSeq" id="WP_345439767.1">
    <property type="nucleotide sequence ID" value="NZ_BAABHK010000018.1"/>
</dbReference>
<dbReference type="SMART" id="SM00530">
    <property type="entry name" value="HTH_XRE"/>
    <property type="match status" value="1"/>
</dbReference>
<accession>A0ABP8UP45</accession>